<dbReference type="KEGG" id="vg:26644656"/>
<dbReference type="GeneID" id="26644656"/>
<sequence length="117" mass="12708">MVEITTLKENVMVEIPTPSSGVGEKIRAIRDAEGLTRQQFFELTGIPAGTQKYYETGRVESIGSDILLKITQHSRFAKYTLWLMTDKTAPQAGQIAPALAHIGPESTGSGRSETQTG</sequence>
<dbReference type="SUPFAM" id="SSF47413">
    <property type="entry name" value="lambda repressor-like DNA-binding domains"/>
    <property type="match status" value="1"/>
</dbReference>
<evidence type="ECO:0000313" key="2">
    <source>
        <dbReference type="Proteomes" id="UP000201962"/>
    </source>
</evidence>
<keyword evidence="2" id="KW-1185">Reference proteome</keyword>
<proteinExistence type="predicted"/>
<dbReference type="Proteomes" id="UP000201962">
    <property type="component" value="Segment"/>
</dbReference>
<dbReference type="CDD" id="cd00093">
    <property type="entry name" value="HTH_XRE"/>
    <property type="match status" value="1"/>
</dbReference>
<dbReference type="InterPro" id="IPR010982">
    <property type="entry name" value="Lambda_DNA-bd_dom_sf"/>
</dbReference>
<dbReference type="InterPro" id="IPR001387">
    <property type="entry name" value="Cro/C1-type_HTH"/>
</dbReference>
<name>A0A0M3UL98_9CAUD</name>
<accession>A0A0M3UL98</accession>
<dbReference type="OrthoDB" id="17231at10239"/>
<organism evidence="1 2">
    <name type="scientific">Salmonella phage SEN4</name>
    <dbReference type="NCBI Taxonomy" id="1647465"/>
    <lineage>
        <taxon>Viruses</taxon>
        <taxon>Duplodnaviria</taxon>
        <taxon>Heunggongvirae</taxon>
        <taxon>Uroviricota</taxon>
        <taxon>Caudoviricetes</taxon>
        <taxon>Peduoviridae</taxon>
        <taxon>Senquatrovirus</taxon>
        <taxon>Senquatrovirus SEN4</taxon>
    </lineage>
</organism>
<dbReference type="EMBL" id="KT630645">
    <property type="protein sequence ID" value="ALF02322.1"/>
    <property type="molecule type" value="Genomic_DNA"/>
</dbReference>
<reference evidence="1 2" key="1">
    <citation type="submission" date="2016-11" db="EMBL/GenBank/DDBJ databases">
        <title>Phages of Salmonella enterica subsp. salamae and subsp. diarizonae: novel phages with a mosaic genome structure and activity against pathogenic S. enterica subsp. enterica isolates.</title>
        <authorList>
            <person name="Pastekova L."/>
            <person name="Bosak J."/>
            <person name="Dedicova D."/>
            <person name="Benada O."/>
            <person name="Smarda J."/>
            <person name="Smajs D."/>
        </authorList>
    </citation>
    <scope>NUCLEOTIDE SEQUENCE [LARGE SCALE GENOMIC DNA]</scope>
    <source>
        <strain evidence="1">SEN4</strain>
    </source>
</reference>
<dbReference type="RefSeq" id="YP_009218847.1">
    <property type="nucleotide sequence ID" value="NC_029015.2"/>
</dbReference>
<dbReference type="GO" id="GO:0003677">
    <property type="term" value="F:DNA binding"/>
    <property type="evidence" value="ECO:0007669"/>
    <property type="project" value="InterPro"/>
</dbReference>
<protein>
    <submittedName>
        <fullName evidence="1">Repressor protein C</fullName>
    </submittedName>
</protein>
<gene>
    <name evidence="1" type="ORF">SEN4_32</name>
</gene>
<evidence type="ECO:0000313" key="1">
    <source>
        <dbReference type="EMBL" id="ALF02322.1"/>
    </source>
</evidence>
<dbReference type="Gene3D" id="1.10.260.40">
    <property type="entry name" value="lambda repressor-like DNA-binding domains"/>
    <property type="match status" value="1"/>
</dbReference>